<dbReference type="Pfam" id="PF12894">
    <property type="entry name" value="ANAPC4_WD40"/>
    <property type="match status" value="1"/>
</dbReference>
<dbReference type="AlphaFoldDB" id="A0A2S8FGQ7"/>
<dbReference type="Pfam" id="PF07635">
    <property type="entry name" value="PSCyt1"/>
    <property type="match status" value="1"/>
</dbReference>
<dbReference type="InterPro" id="IPR024977">
    <property type="entry name" value="Apc4-like_WD40_dom"/>
</dbReference>
<dbReference type="InterPro" id="IPR036909">
    <property type="entry name" value="Cyt_c-like_dom_sf"/>
</dbReference>
<dbReference type="SMART" id="SM00320">
    <property type="entry name" value="WD40"/>
    <property type="match status" value="6"/>
</dbReference>
<feature type="signal peptide" evidence="6">
    <location>
        <begin position="1"/>
        <end position="20"/>
    </location>
</feature>
<dbReference type="GO" id="GO:0009055">
    <property type="term" value="F:electron transfer activity"/>
    <property type="evidence" value="ECO:0007669"/>
    <property type="project" value="InterPro"/>
</dbReference>
<keyword evidence="3 5" id="KW-0408">Iron</keyword>
<dbReference type="GO" id="GO:0046872">
    <property type="term" value="F:metal ion binding"/>
    <property type="evidence" value="ECO:0007669"/>
    <property type="project" value="UniProtKB-KW"/>
</dbReference>
<keyword evidence="1 5" id="KW-0349">Heme</keyword>
<protein>
    <recommendedName>
        <fullName evidence="7">Cytochrome c domain-containing protein</fullName>
    </recommendedName>
</protein>
<feature type="chain" id="PRO_5015450460" description="Cytochrome c domain-containing protein" evidence="6">
    <location>
        <begin position="21"/>
        <end position="469"/>
    </location>
</feature>
<dbReference type="EMBL" id="PUIA01000037">
    <property type="protein sequence ID" value="PQO31347.1"/>
    <property type="molecule type" value="Genomic_DNA"/>
</dbReference>
<dbReference type="InterPro" id="IPR015943">
    <property type="entry name" value="WD40/YVTN_repeat-like_dom_sf"/>
</dbReference>
<dbReference type="InterPro" id="IPR011429">
    <property type="entry name" value="Cyt_c_Planctomycete-type"/>
</dbReference>
<dbReference type="InterPro" id="IPR036322">
    <property type="entry name" value="WD40_repeat_dom_sf"/>
</dbReference>
<dbReference type="InterPro" id="IPR001680">
    <property type="entry name" value="WD40_rpt"/>
</dbReference>
<dbReference type="Gene3D" id="2.130.10.10">
    <property type="entry name" value="YVTN repeat-like/Quinoprotein amine dehydrogenase"/>
    <property type="match status" value="2"/>
</dbReference>
<dbReference type="PROSITE" id="PS51007">
    <property type="entry name" value="CYTC"/>
    <property type="match status" value="1"/>
</dbReference>
<keyword evidence="6" id="KW-0732">Signal</keyword>
<dbReference type="PANTHER" id="PTHR19879">
    <property type="entry name" value="TRANSCRIPTION INITIATION FACTOR TFIID"/>
    <property type="match status" value="1"/>
</dbReference>
<dbReference type="SUPFAM" id="SSF46626">
    <property type="entry name" value="Cytochrome c"/>
    <property type="match status" value="1"/>
</dbReference>
<accession>A0A2S8FGQ7</accession>
<evidence type="ECO:0000256" key="2">
    <source>
        <dbReference type="ARBA" id="ARBA00022723"/>
    </source>
</evidence>
<dbReference type="CDD" id="cd00200">
    <property type="entry name" value="WD40"/>
    <property type="match status" value="1"/>
</dbReference>
<proteinExistence type="predicted"/>
<evidence type="ECO:0000313" key="9">
    <source>
        <dbReference type="Proteomes" id="UP000240009"/>
    </source>
</evidence>
<sequence>MPVFRLWLAILLLSPAFAMAEEAATDSTDQVSYYRDVRPIFQGNCQGCHQPAKRGGDYLMTDHQSLLSGGESGSAAVVAGDPAASSLIELITPADGKAEMPKGKPPLAESDRKIILNWILQGAKDDTPDSAKEKYDAEHPPSYVRPPVLTGVAFSPDGSLLAVSGYHEVLLQKADGSGIAGRLVGMSERIESLAFSPDGTQLAVAGGSPGRLGELQVWNVADQKLAYSVPVSYDNVYGASWSPDGKLIAIGCGDKSVRAFEASSGKQVFFNGAHEDWALDTVFSKDGSHLVSVSRDMAVKLYEVKTQRFVDNVTSITPGALKGGINAVARHPDEDQVLIGGADGVPKIYRLFREKARKIGDDFNKIKDFPEMPGRIYDVAFTSDAAKAVACSSLDGVGHVHVFNVADGKKVLELEGPLHAVYSISISPDNKRIAVVGFDGEVLLYDLETGKQLKQFPAVPITTQTASNQ</sequence>
<evidence type="ECO:0000256" key="6">
    <source>
        <dbReference type="SAM" id="SignalP"/>
    </source>
</evidence>
<dbReference type="Proteomes" id="UP000240009">
    <property type="component" value="Unassembled WGS sequence"/>
</dbReference>
<comment type="caution">
    <text evidence="8">The sequence shown here is derived from an EMBL/GenBank/DDBJ whole genome shotgun (WGS) entry which is preliminary data.</text>
</comment>
<feature type="domain" description="Cytochrome c" evidence="7">
    <location>
        <begin position="32"/>
        <end position="123"/>
    </location>
</feature>
<dbReference type="Pfam" id="PF00400">
    <property type="entry name" value="WD40"/>
    <property type="match status" value="2"/>
</dbReference>
<dbReference type="PROSITE" id="PS50082">
    <property type="entry name" value="WD_REPEATS_2"/>
    <property type="match status" value="2"/>
</dbReference>
<keyword evidence="4" id="KW-0853">WD repeat</keyword>
<reference evidence="8 9" key="1">
    <citation type="submission" date="2018-02" db="EMBL/GenBank/DDBJ databases">
        <title>Comparative genomes isolates from brazilian mangrove.</title>
        <authorList>
            <person name="Araujo J.E."/>
            <person name="Taketani R.G."/>
            <person name="Silva M.C.P."/>
            <person name="Loureco M.V."/>
            <person name="Andreote F.D."/>
        </authorList>
    </citation>
    <scope>NUCLEOTIDE SEQUENCE [LARGE SCALE GENOMIC DNA]</scope>
    <source>
        <strain evidence="8 9">HEX-2 MGV</strain>
    </source>
</reference>
<evidence type="ECO:0000256" key="4">
    <source>
        <dbReference type="PROSITE-ProRule" id="PRU00221"/>
    </source>
</evidence>
<dbReference type="PANTHER" id="PTHR19879:SF9">
    <property type="entry name" value="TRANSCRIPTION INITIATION FACTOR TFIID SUBUNIT 5"/>
    <property type="match status" value="1"/>
</dbReference>
<evidence type="ECO:0000256" key="3">
    <source>
        <dbReference type="ARBA" id="ARBA00023004"/>
    </source>
</evidence>
<feature type="repeat" description="WD" evidence="4">
    <location>
        <begin position="414"/>
        <end position="455"/>
    </location>
</feature>
<dbReference type="OrthoDB" id="9809746at2"/>
<feature type="repeat" description="WD" evidence="4">
    <location>
        <begin position="271"/>
        <end position="312"/>
    </location>
</feature>
<evidence type="ECO:0000313" key="8">
    <source>
        <dbReference type="EMBL" id="PQO31347.1"/>
    </source>
</evidence>
<organism evidence="8 9">
    <name type="scientific">Blastopirellula marina</name>
    <dbReference type="NCBI Taxonomy" id="124"/>
    <lineage>
        <taxon>Bacteria</taxon>
        <taxon>Pseudomonadati</taxon>
        <taxon>Planctomycetota</taxon>
        <taxon>Planctomycetia</taxon>
        <taxon>Pirellulales</taxon>
        <taxon>Pirellulaceae</taxon>
        <taxon>Blastopirellula</taxon>
    </lineage>
</organism>
<dbReference type="GO" id="GO:0020037">
    <property type="term" value="F:heme binding"/>
    <property type="evidence" value="ECO:0007669"/>
    <property type="project" value="InterPro"/>
</dbReference>
<evidence type="ECO:0000256" key="1">
    <source>
        <dbReference type="ARBA" id="ARBA00022617"/>
    </source>
</evidence>
<evidence type="ECO:0000256" key="5">
    <source>
        <dbReference type="PROSITE-ProRule" id="PRU00433"/>
    </source>
</evidence>
<name>A0A2S8FGQ7_9BACT</name>
<dbReference type="InterPro" id="IPR009056">
    <property type="entry name" value="Cyt_c-like_dom"/>
</dbReference>
<gene>
    <name evidence="8" type="ORF">C5Y96_13485</name>
</gene>
<dbReference type="RefSeq" id="WP_105354127.1">
    <property type="nucleotide sequence ID" value="NZ_PUIA01000037.1"/>
</dbReference>
<evidence type="ECO:0000259" key="7">
    <source>
        <dbReference type="PROSITE" id="PS51007"/>
    </source>
</evidence>
<dbReference type="SUPFAM" id="SSF50978">
    <property type="entry name" value="WD40 repeat-like"/>
    <property type="match status" value="1"/>
</dbReference>
<keyword evidence="2 5" id="KW-0479">Metal-binding</keyword>